<accession>A0ABS2S5J7</accession>
<dbReference type="EMBL" id="JAFBCL010000001">
    <property type="protein sequence ID" value="MBM7810974.1"/>
    <property type="molecule type" value="Genomic_DNA"/>
</dbReference>
<dbReference type="Proteomes" id="UP001195724">
    <property type="component" value="Unassembled WGS sequence"/>
</dbReference>
<name>A0ABS2S5J7_9PSEU</name>
<gene>
    <name evidence="2" type="ORF">JOE68_001839</name>
</gene>
<dbReference type="RefSeq" id="WP_239562183.1">
    <property type="nucleotide sequence ID" value="NZ_JAFBCL010000001.1"/>
</dbReference>
<protein>
    <submittedName>
        <fullName evidence="2">Uncharacterized protein</fullName>
    </submittedName>
</protein>
<evidence type="ECO:0000313" key="3">
    <source>
        <dbReference type="Proteomes" id="UP001195724"/>
    </source>
</evidence>
<feature type="region of interest" description="Disordered" evidence="1">
    <location>
        <begin position="1"/>
        <end position="28"/>
    </location>
</feature>
<proteinExistence type="predicted"/>
<evidence type="ECO:0000313" key="2">
    <source>
        <dbReference type="EMBL" id="MBM7810974.1"/>
    </source>
</evidence>
<organism evidence="2 3">
    <name type="scientific">Saccharothrix algeriensis</name>
    <dbReference type="NCBI Taxonomy" id="173560"/>
    <lineage>
        <taxon>Bacteria</taxon>
        <taxon>Bacillati</taxon>
        <taxon>Actinomycetota</taxon>
        <taxon>Actinomycetes</taxon>
        <taxon>Pseudonocardiales</taxon>
        <taxon>Pseudonocardiaceae</taxon>
        <taxon>Saccharothrix</taxon>
    </lineage>
</organism>
<evidence type="ECO:0000256" key="1">
    <source>
        <dbReference type="SAM" id="MobiDB-lite"/>
    </source>
</evidence>
<keyword evidence="3" id="KW-1185">Reference proteome</keyword>
<reference evidence="2 3" key="1">
    <citation type="submission" date="2021-01" db="EMBL/GenBank/DDBJ databases">
        <title>Sequencing the genomes of 1000 actinobacteria strains.</title>
        <authorList>
            <person name="Klenk H.-P."/>
        </authorList>
    </citation>
    <scope>NUCLEOTIDE SEQUENCE [LARGE SCALE GENOMIC DNA]</scope>
    <source>
        <strain evidence="2 3">DSM 44581</strain>
    </source>
</reference>
<sequence length="76" mass="8191">MRPTLGPTTPVVDQPNAPTGATRGTAVSTRRTHVPCHARASGCCDTACTRDGDLTVWLRDTTGSSLWSKSLRPQRR</sequence>
<comment type="caution">
    <text evidence="2">The sequence shown here is derived from an EMBL/GenBank/DDBJ whole genome shotgun (WGS) entry which is preliminary data.</text>
</comment>